<dbReference type="Gene3D" id="3.30.590.10">
    <property type="entry name" value="Glutamine synthetase/guanido kinase, catalytic domain"/>
    <property type="match status" value="1"/>
</dbReference>
<dbReference type="InterPro" id="IPR050292">
    <property type="entry name" value="Glutamine_Synthetase"/>
</dbReference>
<accession>A0A7R9QHX2</accession>
<dbReference type="PANTHER" id="PTHR20852:SF57">
    <property type="entry name" value="GLUTAMINE SYNTHETASE 2 CYTOPLASMIC"/>
    <property type="match status" value="1"/>
</dbReference>
<dbReference type="InterPro" id="IPR014746">
    <property type="entry name" value="Gln_synth/guanido_kin_cat_dom"/>
</dbReference>
<dbReference type="GO" id="GO:0005737">
    <property type="term" value="C:cytoplasm"/>
    <property type="evidence" value="ECO:0007669"/>
    <property type="project" value="TreeGrafter"/>
</dbReference>
<dbReference type="PANTHER" id="PTHR20852">
    <property type="entry name" value="GLUTAMINE SYNTHETASE"/>
    <property type="match status" value="1"/>
</dbReference>
<dbReference type="EMBL" id="CAJPVJ010002438">
    <property type="protein sequence ID" value="CAG2166296.1"/>
    <property type="molecule type" value="Genomic_DNA"/>
</dbReference>
<evidence type="ECO:0000313" key="1">
    <source>
        <dbReference type="EMBL" id="CAD7646615.1"/>
    </source>
</evidence>
<dbReference type="EMBL" id="OC917263">
    <property type="protein sequence ID" value="CAD7646615.1"/>
    <property type="molecule type" value="Genomic_DNA"/>
</dbReference>
<dbReference type="SUPFAM" id="SSF55931">
    <property type="entry name" value="Glutamine synthetase/guanido kinase"/>
    <property type="match status" value="1"/>
</dbReference>
<dbReference type="GO" id="GO:0004356">
    <property type="term" value="F:glutamine synthetase activity"/>
    <property type="evidence" value="ECO:0007669"/>
    <property type="project" value="InterPro"/>
</dbReference>
<gene>
    <name evidence="1" type="ORF">ONB1V03_LOCUS5820</name>
</gene>
<dbReference type="OrthoDB" id="6493145at2759"/>
<sequence length="284" mass="32448">MTDNYSRVGNRYHLLPKNEANILLRYIWLDGNGHDLRTKSMRSYREPQTVDEVPLCAYCGQTCGHMKLTANSDCWLKPVLLCDDPFRQHNHKLVFCVPIKYQIEASIYRHSCEAIERQLNASKRPLLVIRQPYILYSKKTGKPIGWPFGNFDAMDRTSNYGVGTNVANGRDINEAFYRACLYAGLTLSASQVEDMPSMWSFELGPTRGTGIADQLWMARYILQYISEEFDCIVSLNPLKHKQTDGQYLRVWAGDQISVQPQLYPMNSDPYLAVKTICQSLLGGN</sequence>
<dbReference type="AlphaFoldDB" id="A0A7R9QHX2"/>
<evidence type="ECO:0000313" key="2">
    <source>
        <dbReference type="Proteomes" id="UP000728032"/>
    </source>
</evidence>
<dbReference type="InterPro" id="IPR036651">
    <property type="entry name" value="Gln_synt_N_sf"/>
</dbReference>
<proteinExistence type="predicted"/>
<name>A0A7R9QHX2_9ACAR</name>
<dbReference type="Proteomes" id="UP000728032">
    <property type="component" value="Unassembled WGS sequence"/>
</dbReference>
<reference evidence="1" key="1">
    <citation type="submission" date="2020-11" db="EMBL/GenBank/DDBJ databases">
        <authorList>
            <person name="Tran Van P."/>
        </authorList>
    </citation>
    <scope>NUCLEOTIDE SEQUENCE</scope>
</reference>
<dbReference type="Gene3D" id="3.10.20.70">
    <property type="entry name" value="Glutamine synthetase, N-terminal domain"/>
    <property type="match status" value="1"/>
</dbReference>
<organism evidence="1">
    <name type="scientific">Oppiella nova</name>
    <dbReference type="NCBI Taxonomy" id="334625"/>
    <lineage>
        <taxon>Eukaryota</taxon>
        <taxon>Metazoa</taxon>
        <taxon>Ecdysozoa</taxon>
        <taxon>Arthropoda</taxon>
        <taxon>Chelicerata</taxon>
        <taxon>Arachnida</taxon>
        <taxon>Acari</taxon>
        <taxon>Acariformes</taxon>
        <taxon>Sarcoptiformes</taxon>
        <taxon>Oribatida</taxon>
        <taxon>Brachypylina</taxon>
        <taxon>Oppioidea</taxon>
        <taxon>Oppiidae</taxon>
        <taxon>Oppiella</taxon>
    </lineage>
</organism>
<dbReference type="GO" id="GO:0006542">
    <property type="term" value="P:glutamine biosynthetic process"/>
    <property type="evidence" value="ECO:0007669"/>
    <property type="project" value="InterPro"/>
</dbReference>
<protein>
    <submittedName>
        <fullName evidence="1">Uncharacterized protein</fullName>
    </submittedName>
</protein>
<dbReference type="SUPFAM" id="SSF54368">
    <property type="entry name" value="Glutamine synthetase, N-terminal domain"/>
    <property type="match status" value="1"/>
</dbReference>
<keyword evidence="2" id="KW-1185">Reference proteome</keyword>